<organism evidence="2 3">
    <name type="scientific">Dentiscutata erythropus</name>
    <dbReference type="NCBI Taxonomy" id="1348616"/>
    <lineage>
        <taxon>Eukaryota</taxon>
        <taxon>Fungi</taxon>
        <taxon>Fungi incertae sedis</taxon>
        <taxon>Mucoromycota</taxon>
        <taxon>Glomeromycotina</taxon>
        <taxon>Glomeromycetes</taxon>
        <taxon>Diversisporales</taxon>
        <taxon>Gigasporaceae</taxon>
        <taxon>Dentiscutata</taxon>
    </lineage>
</organism>
<dbReference type="EMBL" id="CAJVPY010033920">
    <property type="protein sequence ID" value="CAG8799475.1"/>
    <property type="molecule type" value="Genomic_DNA"/>
</dbReference>
<feature type="non-terminal residue" evidence="2">
    <location>
        <position position="1"/>
    </location>
</feature>
<protein>
    <submittedName>
        <fullName evidence="2">19103_t:CDS:1</fullName>
    </submittedName>
</protein>
<gene>
    <name evidence="2" type="ORF">DERYTH_LOCUS23074</name>
</gene>
<sequence length="77" mass="9437">NYTTFRMSATNLEEERREDKNLPYKLSIRIPTNPQTYKPDFEERRREEERREKGIAVIKLHKLNSKKACYHEPRKEE</sequence>
<dbReference type="AlphaFoldDB" id="A0A9N9JZE1"/>
<evidence type="ECO:0000313" key="2">
    <source>
        <dbReference type="EMBL" id="CAG8799475.1"/>
    </source>
</evidence>
<proteinExistence type="predicted"/>
<reference evidence="2" key="1">
    <citation type="submission" date="2021-06" db="EMBL/GenBank/DDBJ databases">
        <authorList>
            <person name="Kallberg Y."/>
            <person name="Tangrot J."/>
            <person name="Rosling A."/>
        </authorList>
    </citation>
    <scope>NUCLEOTIDE SEQUENCE</scope>
    <source>
        <strain evidence="2">MA453B</strain>
    </source>
</reference>
<evidence type="ECO:0000256" key="1">
    <source>
        <dbReference type="SAM" id="MobiDB-lite"/>
    </source>
</evidence>
<accession>A0A9N9JZE1</accession>
<name>A0A9N9JZE1_9GLOM</name>
<feature type="non-terminal residue" evidence="2">
    <location>
        <position position="77"/>
    </location>
</feature>
<comment type="caution">
    <text evidence="2">The sequence shown here is derived from an EMBL/GenBank/DDBJ whole genome shotgun (WGS) entry which is preliminary data.</text>
</comment>
<dbReference type="Proteomes" id="UP000789405">
    <property type="component" value="Unassembled WGS sequence"/>
</dbReference>
<keyword evidence="3" id="KW-1185">Reference proteome</keyword>
<feature type="compositionally biased region" description="Basic and acidic residues" evidence="1">
    <location>
        <begin position="39"/>
        <end position="52"/>
    </location>
</feature>
<evidence type="ECO:0000313" key="3">
    <source>
        <dbReference type="Proteomes" id="UP000789405"/>
    </source>
</evidence>
<feature type="region of interest" description="Disordered" evidence="1">
    <location>
        <begin position="30"/>
        <end position="52"/>
    </location>
</feature>